<dbReference type="Proteomes" id="UP000187203">
    <property type="component" value="Unassembled WGS sequence"/>
</dbReference>
<dbReference type="AlphaFoldDB" id="A0A1R3IAC2"/>
<gene>
    <name evidence="2" type="ORF">COLO4_24428</name>
</gene>
<feature type="region of interest" description="Disordered" evidence="1">
    <location>
        <begin position="86"/>
        <end position="110"/>
    </location>
</feature>
<proteinExistence type="predicted"/>
<feature type="compositionally biased region" description="Polar residues" evidence="1">
    <location>
        <begin position="86"/>
        <end position="97"/>
    </location>
</feature>
<evidence type="ECO:0000256" key="1">
    <source>
        <dbReference type="SAM" id="MobiDB-lite"/>
    </source>
</evidence>
<comment type="caution">
    <text evidence="2">The sequence shown here is derived from an EMBL/GenBank/DDBJ whole genome shotgun (WGS) entry which is preliminary data.</text>
</comment>
<accession>A0A1R3IAC2</accession>
<dbReference type="OrthoDB" id="1270417at2759"/>
<evidence type="ECO:0000313" key="3">
    <source>
        <dbReference type="Proteomes" id="UP000187203"/>
    </source>
</evidence>
<organism evidence="2 3">
    <name type="scientific">Corchorus olitorius</name>
    <dbReference type="NCBI Taxonomy" id="93759"/>
    <lineage>
        <taxon>Eukaryota</taxon>
        <taxon>Viridiplantae</taxon>
        <taxon>Streptophyta</taxon>
        <taxon>Embryophyta</taxon>
        <taxon>Tracheophyta</taxon>
        <taxon>Spermatophyta</taxon>
        <taxon>Magnoliopsida</taxon>
        <taxon>eudicotyledons</taxon>
        <taxon>Gunneridae</taxon>
        <taxon>Pentapetalae</taxon>
        <taxon>rosids</taxon>
        <taxon>malvids</taxon>
        <taxon>Malvales</taxon>
        <taxon>Malvaceae</taxon>
        <taxon>Grewioideae</taxon>
        <taxon>Apeibeae</taxon>
        <taxon>Corchorus</taxon>
    </lineage>
</organism>
<dbReference type="EMBL" id="AWUE01018545">
    <property type="protein sequence ID" value="OMO79451.1"/>
    <property type="molecule type" value="Genomic_DNA"/>
</dbReference>
<protein>
    <submittedName>
        <fullName evidence="2">Uncharacterized protein</fullName>
    </submittedName>
</protein>
<evidence type="ECO:0000313" key="2">
    <source>
        <dbReference type="EMBL" id="OMO79451.1"/>
    </source>
</evidence>
<name>A0A1R3IAC2_9ROSI</name>
<sequence length="143" mass="16126">MRVVAKNSGLRGSELACEFQVSFPDLVPIYSARFLIILTMSIDKTWMGILNRALPQYEIGVREFLDFAFKNLDEPQYHFDADMANATSTRDSSSTLNEEADDPISGSPTNPNEEAAKFYRLLQELQQVLYPGCEESSILTFIC</sequence>
<keyword evidence="3" id="KW-1185">Reference proteome</keyword>
<reference evidence="3" key="1">
    <citation type="submission" date="2013-09" db="EMBL/GenBank/DDBJ databases">
        <title>Corchorus olitorius genome sequencing.</title>
        <authorList>
            <person name="Alam M."/>
            <person name="Haque M.S."/>
            <person name="Islam M.S."/>
            <person name="Emdad E.M."/>
            <person name="Islam M.M."/>
            <person name="Ahmed B."/>
            <person name="Halim A."/>
            <person name="Hossen Q.M.M."/>
            <person name="Hossain M.Z."/>
            <person name="Ahmed R."/>
            <person name="Khan M.M."/>
            <person name="Islam R."/>
            <person name="Rashid M.M."/>
            <person name="Khan S.A."/>
            <person name="Rahman M.S."/>
            <person name="Alam M."/>
            <person name="Yahiya A.S."/>
            <person name="Khan M.S."/>
            <person name="Azam M.S."/>
            <person name="Haque T."/>
            <person name="Lashkar M.Z.H."/>
            <person name="Akhand A.I."/>
            <person name="Morshed G."/>
            <person name="Roy S."/>
            <person name="Uddin K.S."/>
            <person name="Rabeya T."/>
            <person name="Hossain A.S."/>
            <person name="Chowdhury A."/>
            <person name="Snigdha A.R."/>
            <person name="Mortoza M.S."/>
            <person name="Matin S.A."/>
            <person name="Hoque S.M.E."/>
            <person name="Islam M.K."/>
            <person name="Roy D.K."/>
            <person name="Haider R."/>
            <person name="Moosa M.M."/>
            <person name="Elias S.M."/>
            <person name="Hasan A.M."/>
            <person name="Jahan S."/>
            <person name="Shafiuddin M."/>
            <person name="Mahmood N."/>
            <person name="Shommy N.S."/>
        </authorList>
    </citation>
    <scope>NUCLEOTIDE SEQUENCE [LARGE SCALE GENOMIC DNA]</scope>
    <source>
        <strain evidence="3">cv. O-4</strain>
    </source>
</reference>